<comment type="caution">
    <text evidence="1">The sequence shown here is derived from an EMBL/GenBank/DDBJ whole genome shotgun (WGS) entry which is preliminary data.</text>
</comment>
<protein>
    <submittedName>
        <fullName evidence="1">Uncharacterized protein</fullName>
    </submittedName>
</protein>
<dbReference type="AlphaFoldDB" id="A0A1V9YYY2"/>
<accession>A0A1V9YYY2</accession>
<dbReference type="OrthoDB" id="73204at2759"/>
<proteinExistence type="predicted"/>
<reference evidence="1 2" key="1">
    <citation type="journal article" date="2014" name="Genome Biol. Evol.">
        <title>The secreted proteins of Achlya hypogyna and Thraustotheca clavata identify the ancestral oomycete secretome and reveal gene acquisitions by horizontal gene transfer.</title>
        <authorList>
            <person name="Misner I."/>
            <person name="Blouin N."/>
            <person name="Leonard G."/>
            <person name="Richards T.A."/>
            <person name="Lane C.E."/>
        </authorList>
    </citation>
    <scope>NUCLEOTIDE SEQUENCE [LARGE SCALE GENOMIC DNA]</scope>
    <source>
        <strain evidence="1 2">ATCC 48635</strain>
    </source>
</reference>
<gene>
    <name evidence="1" type="ORF">ACHHYP_20201</name>
</gene>
<sequence length="151" mass="16214">MSSIFEVEQLQAQYNLPARKIYELHARFQAATSGILDALLRSCAPTADAPPSFPAFVQQYVYVPSPILASRRPAVHQWLLLLGHQDSLNAAALQSLLAPYATDPALLALQTKDILPTPESTALTASAFAAYVTTRRPVAGLAEALTLPTDA</sequence>
<dbReference type="EMBL" id="JNBR01000575">
    <property type="protein sequence ID" value="OQR90867.1"/>
    <property type="molecule type" value="Genomic_DNA"/>
</dbReference>
<name>A0A1V9YYY2_ACHHY</name>
<dbReference type="Proteomes" id="UP000243579">
    <property type="component" value="Unassembled WGS sequence"/>
</dbReference>
<organism evidence="1 2">
    <name type="scientific">Achlya hypogyna</name>
    <name type="common">Oomycete</name>
    <name type="synonym">Protoachlya hypogyna</name>
    <dbReference type="NCBI Taxonomy" id="1202772"/>
    <lineage>
        <taxon>Eukaryota</taxon>
        <taxon>Sar</taxon>
        <taxon>Stramenopiles</taxon>
        <taxon>Oomycota</taxon>
        <taxon>Saprolegniomycetes</taxon>
        <taxon>Saprolegniales</taxon>
        <taxon>Achlyaceae</taxon>
        <taxon>Achlya</taxon>
    </lineage>
</organism>
<evidence type="ECO:0000313" key="1">
    <source>
        <dbReference type="EMBL" id="OQR90867.1"/>
    </source>
</evidence>
<evidence type="ECO:0000313" key="2">
    <source>
        <dbReference type="Proteomes" id="UP000243579"/>
    </source>
</evidence>
<keyword evidence="2" id="KW-1185">Reference proteome</keyword>